<dbReference type="InterPro" id="IPR001036">
    <property type="entry name" value="Acrflvin-R"/>
</dbReference>
<gene>
    <name evidence="1" type="ORF">OYG11_11880</name>
</gene>
<evidence type="ECO:0000313" key="1">
    <source>
        <dbReference type="EMBL" id="MCY6524900.1"/>
    </source>
</evidence>
<dbReference type="RefSeq" id="WP_267992088.1">
    <property type="nucleotide sequence ID" value="NZ_JAPQFC010000595.1"/>
</dbReference>
<dbReference type="AlphaFoldDB" id="A0A9Q4DKP2"/>
<protein>
    <submittedName>
        <fullName evidence="1">Efflux RND transporter permease subunit</fullName>
    </submittedName>
</protein>
<comment type="caution">
    <text evidence="1">The sequence shown here is derived from an EMBL/GenBank/DDBJ whole genome shotgun (WGS) entry which is preliminary data.</text>
</comment>
<feature type="non-terminal residue" evidence="1">
    <location>
        <position position="1"/>
    </location>
</feature>
<dbReference type="Pfam" id="PF00873">
    <property type="entry name" value="ACR_tran"/>
    <property type="match status" value="1"/>
</dbReference>
<evidence type="ECO:0000313" key="2">
    <source>
        <dbReference type="Proteomes" id="UP001077788"/>
    </source>
</evidence>
<dbReference type="Gene3D" id="3.30.70.1430">
    <property type="entry name" value="Multidrug efflux transporter AcrB pore domain"/>
    <property type="match status" value="1"/>
</dbReference>
<reference evidence="1" key="2">
    <citation type="submission" date="2022-12" db="EMBL/GenBank/DDBJ databases">
        <authorList>
            <person name="Kardos G."/>
            <person name="Sarkozi R."/>
            <person name="Laczko L."/>
            <person name="Marton S."/>
            <person name="Makrai L."/>
            <person name="Banyai K."/>
            <person name="Fodor L."/>
        </authorList>
    </citation>
    <scope>NUCLEOTIDE SEQUENCE</scope>
    <source>
        <strain evidence="1">84/14</strain>
    </source>
</reference>
<dbReference type="PANTHER" id="PTHR32063:SF13">
    <property type="entry name" value="MULTIDRUG EFFLUX PUMP SUBUNIT ACRB-RELATED"/>
    <property type="match status" value="1"/>
</dbReference>
<organism evidence="1 2">
    <name type="scientific">Actinobacillus pleuropneumoniae</name>
    <name type="common">Haemophilus pleuropneumoniae</name>
    <dbReference type="NCBI Taxonomy" id="715"/>
    <lineage>
        <taxon>Bacteria</taxon>
        <taxon>Pseudomonadati</taxon>
        <taxon>Pseudomonadota</taxon>
        <taxon>Gammaproteobacteria</taxon>
        <taxon>Pasteurellales</taxon>
        <taxon>Pasteurellaceae</taxon>
        <taxon>Actinobacillus</taxon>
    </lineage>
</organism>
<dbReference type="GO" id="GO:0005886">
    <property type="term" value="C:plasma membrane"/>
    <property type="evidence" value="ECO:0007669"/>
    <property type="project" value="TreeGrafter"/>
</dbReference>
<reference evidence="1" key="1">
    <citation type="journal article" date="2021" name="Vet Sci">
        <title>O-Serogroups and Pathovirotypes of Escherichia coli Isolated from Post-Weaning Piglets Showing Diarrhoea and/or Oedema in South Korea.</title>
        <authorList>
            <person name="Byun J.W."/>
            <person name="Moon B.Y."/>
            <person name="Do K.H."/>
            <person name="Lee K."/>
            <person name="Lee H.Y."/>
            <person name="Kim W.I."/>
            <person name="So B."/>
            <person name="Lee W.K."/>
        </authorList>
    </citation>
    <scope>NUCLEOTIDE SEQUENCE</scope>
    <source>
        <strain evidence="1">84/14</strain>
    </source>
</reference>
<name>A0A9Q4DKP2_ACTPL</name>
<sequence>IQASYPGADAKTLQDSVTQVIEQNMNGIDGLMYMSSSSDSSGTLTLTLTFQSGTDADIAQVQVQNKLQLAMPLLPQEVQQ</sequence>
<dbReference type="SUPFAM" id="SSF82693">
    <property type="entry name" value="Multidrug efflux transporter AcrB pore domain, PN1, PN2, PC1 and PC2 subdomains"/>
    <property type="match status" value="1"/>
</dbReference>
<dbReference type="EMBL" id="JAPQFC010000595">
    <property type="protein sequence ID" value="MCY6524900.1"/>
    <property type="molecule type" value="Genomic_DNA"/>
</dbReference>
<dbReference type="FunFam" id="3.30.70.1430:FF:000001">
    <property type="entry name" value="Efflux pump membrane transporter"/>
    <property type="match status" value="1"/>
</dbReference>
<dbReference type="PANTHER" id="PTHR32063">
    <property type="match status" value="1"/>
</dbReference>
<dbReference type="Proteomes" id="UP001077788">
    <property type="component" value="Unassembled WGS sequence"/>
</dbReference>
<accession>A0A9Q4DKP2</accession>
<proteinExistence type="predicted"/>
<feature type="non-terminal residue" evidence="1">
    <location>
        <position position="80"/>
    </location>
</feature>
<dbReference type="GO" id="GO:0042910">
    <property type="term" value="F:xenobiotic transmembrane transporter activity"/>
    <property type="evidence" value="ECO:0007669"/>
    <property type="project" value="TreeGrafter"/>
</dbReference>